<sequence>MLLEEYKNTILSLVKEKEDVKTLIGLFHLMDGCTTEKALVKNFNALTGKDCKDLLKLLIMKQILKVGAHDAYLCLSGYEDIFNELAAEYSQQPGDLLAYFEKAVEEEDKATLKALYLLLNLGRHGLLGSTQYEILKTDISEIFTPAIFQTLEERLIRDRICVYGEKYETEFLDLYQSDAKKSELKERMWAWKAKELAELPVKQQLEKLIGELVRGARERMKKRGLADTLGIPESETVEETSGYFSGFDMDDSLLFLTSDLLLEHDTLHIVIVDSLSRFEVLDWKNFPVVFVTDAMPRWLGKTGVVFKSAYPVLSDRKIAIAVPNKGAYSNFKQRLLYLLLDRLEVEEISEF</sequence>
<proteinExistence type="predicted"/>
<reference evidence="1" key="1">
    <citation type="submission" date="2020-06" db="EMBL/GenBank/DDBJ databases">
        <title>Unique genomic features of the anaerobic methanotrophic archaea.</title>
        <authorList>
            <person name="Chadwick G.L."/>
            <person name="Skennerton C.T."/>
            <person name="Laso-Perez R."/>
            <person name="Leu A.O."/>
            <person name="Speth D.R."/>
            <person name="Yu H."/>
            <person name="Morgan-Lang C."/>
            <person name="Hatzenpichler R."/>
            <person name="Goudeau D."/>
            <person name="Malmstrom R."/>
            <person name="Brazelton W.J."/>
            <person name="Woyke T."/>
            <person name="Hallam S.J."/>
            <person name="Tyson G.W."/>
            <person name="Wegener G."/>
            <person name="Boetius A."/>
            <person name="Orphan V."/>
        </authorList>
    </citation>
    <scope>NUCLEOTIDE SEQUENCE</scope>
</reference>
<organism evidence="1">
    <name type="scientific">Candidatus Methanophaga sp. ANME-1 ERB7</name>
    <dbReference type="NCBI Taxonomy" id="2759913"/>
    <lineage>
        <taxon>Archaea</taxon>
        <taxon>Methanobacteriati</taxon>
        <taxon>Methanobacteriota</taxon>
        <taxon>Stenosarchaea group</taxon>
        <taxon>Methanomicrobia</taxon>
        <taxon>Candidatus Methanophagales</taxon>
        <taxon>Candidatus Methanophagaceae</taxon>
        <taxon>Candidatus Methanophaga</taxon>
    </lineage>
</organism>
<dbReference type="AlphaFoldDB" id="A0A7G9Z1U9"/>
<accession>A0A7G9Z1U9</accession>
<dbReference type="EMBL" id="MT631573">
    <property type="protein sequence ID" value="QNO54233.1"/>
    <property type="molecule type" value="Genomic_DNA"/>
</dbReference>
<evidence type="ECO:0000313" key="1">
    <source>
        <dbReference type="EMBL" id="QNO54233.1"/>
    </source>
</evidence>
<name>A0A7G9Z1U9_9EURY</name>
<protein>
    <submittedName>
        <fullName evidence="1">Uncharacterized protein</fullName>
    </submittedName>
</protein>
<gene>
    <name evidence="1" type="ORF">IIFEDBNN_00017</name>
</gene>